<name>A0A4R8WBK2_9MICO</name>
<evidence type="ECO:0000313" key="3">
    <source>
        <dbReference type="Proteomes" id="UP000297643"/>
    </source>
</evidence>
<dbReference type="RefSeq" id="WP_134507374.1">
    <property type="nucleotide sequence ID" value="NZ_SOFM01000010.1"/>
</dbReference>
<feature type="transmembrane region" description="Helical" evidence="1">
    <location>
        <begin position="105"/>
        <end position="126"/>
    </location>
</feature>
<protein>
    <submittedName>
        <fullName evidence="2">Uncharacterized protein</fullName>
    </submittedName>
</protein>
<reference evidence="2 3" key="1">
    <citation type="submission" date="2019-03" db="EMBL/GenBank/DDBJ databases">
        <title>Genomics of glacier-inhabiting Cryobacterium strains.</title>
        <authorList>
            <person name="Liu Q."/>
            <person name="Xin Y.-H."/>
        </authorList>
    </citation>
    <scope>NUCLEOTIDE SEQUENCE [LARGE SCALE GENOMIC DNA]</scope>
    <source>
        <strain evidence="2 3">RHLT2-21</strain>
    </source>
</reference>
<keyword evidence="1" id="KW-0472">Membrane</keyword>
<comment type="caution">
    <text evidence="2">The sequence shown here is derived from an EMBL/GenBank/DDBJ whole genome shotgun (WGS) entry which is preliminary data.</text>
</comment>
<accession>A0A4R8WBK2</accession>
<feature type="transmembrane region" description="Helical" evidence="1">
    <location>
        <begin position="132"/>
        <end position="151"/>
    </location>
</feature>
<evidence type="ECO:0000256" key="1">
    <source>
        <dbReference type="SAM" id="Phobius"/>
    </source>
</evidence>
<keyword evidence="1" id="KW-1133">Transmembrane helix</keyword>
<feature type="transmembrane region" description="Helical" evidence="1">
    <location>
        <begin position="29"/>
        <end position="51"/>
    </location>
</feature>
<dbReference type="Proteomes" id="UP000297643">
    <property type="component" value="Unassembled WGS sequence"/>
</dbReference>
<dbReference type="AlphaFoldDB" id="A0A4R8WBK2"/>
<gene>
    <name evidence="2" type="ORF">E3O32_04760</name>
</gene>
<evidence type="ECO:0000313" key="2">
    <source>
        <dbReference type="EMBL" id="TFC06392.1"/>
    </source>
</evidence>
<proteinExistence type="predicted"/>
<sequence>MTSHMPYFRVRSRDSSMEIGQAGLQRRSALFHLVGHFAVMVVLMYAGMFALDPLYDLLAGFAGVSDPWSRLPVLSNFAMALNMTIPMTLYMICKRHSWGAIAEMSAAMFLPAVLTSGPFLVGSMTAGTMMTLSHAAMIPLMGLAAILRFTIMRSGARRVK</sequence>
<dbReference type="EMBL" id="SOFM01000010">
    <property type="protein sequence ID" value="TFC06392.1"/>
    <property type="molecule type" value="Genomic_DNA"/>
</dbReference>
<keyword evidence="1" id="KW-0812">Transmembrane</keyword>
<feature type="transmembrane region" description="Helical" evidence="1">
    <location>
        <begin position="71"/>
        <end position="93"/>
    </location>
</feature>
<keyword evidence="3" id="KW-1185">Reference proteome</keyword>
<organism evidence="2 3">
    <name type="scientific">Cryobacterium mannosilyticum</name>
    <dbReference type="NCBI Taxonomy" id="1259190"/>
    <lineage>
        <taxon>Bacteria</taxon>
        <taxon>Bacillati</taxon>
        <taxon>Actinomycetota</taxon>
        <taxon>Actinomycetes</taxon>
        <taxon>Micrococcales</taxon>
        <taxon>Microbacteriaceae</taxon>
        <taxon>Cryobacterium</taxon>
    </lineage>
</organism>